<dbReference type="SUPFAM" id="SSF56925">
    <property type="entry name" value="OMPA-like"/>
    <property type="match status" value="1"/>
</dbReference>
<evidence type="ECO:0000313" key="4">
    <source>
        <dbReference type="Proteomes" id="UP000245535"/>
    </source>
</evidence>
<dbReference type="SUPFAM" id="SSF48317">
    <property type="entry name" value="Acid phosphatase/Vanadium-dependent haloperoxidase"/>
    <property type="match status" value="1"/>
</dbReference>
<keyword evidence="4" id="KW-1185">Reference proteome</keyword>
<gene>
    <name evidence="3" type="ORF">BC781_101664</name>
</gene>
<dbReference type="Gene3D" id="2.40.160.20">
    <property type="match status" value="1"/>
</dbReference>
<organism evidence="3 4">
    <name type="scientific">Sediminitomix flava</name>
    <dbReference type="NCBI Taxonomy" id="379075"/>
    <lineage>
        <taxon>Bacteria</taxon>
        <taxon>Pseudomonadati</taxon>
        <taxon>Bacteroidota</taxon>
        <taxon>Cytophagia</taxon>
        <taxon>Cytophagales</taxon>
        <taxon>Flammeovirgaceae</taxon>
        <taxon>Sediminitomix</taxon>
    </lineage>
</organism>
<name>A0A315ZHX8_SEDFL</name>
<dbReference type="InterPro" id="IPR036938">
    <property type="entry name" value="PAP2/HPO_sf"/>
</dbReference>
<dbReference type="EMBL" id="QGDO01000001">
    <property type="protein sequence ID" value="PWJ44314.1"/>
    <property type="molecule type" value="Genomic_DNA"/>
</dbReference>
<reference evidence="3 4" key="1">
    <citation type="submission" date="2018-03" db="EMBL/GenBank/DDBJ databases">
        <title>Genomic Encyclopedia of Archaeal and Bacterial Type Strains, Phase II (KMG-II): from individual species to whole genera.</title>
        <authorList>
            <person name="Goeker M."/>
        </authorList>
    </citation>
    <scope>NUCLEOTIDE SEQUENCE [LARGE SCALE GENOMIC DNA]</scope>
    <source>
        <strain evidence="3 4">DSM 28229</strain>
    </source>
</reference>
<accession>A0A315ZHX8</accession>
<protein>
    <submittedName>
        <fullName evidence="3">Membrane-associated phospholipid phosphatase</fullName>
    </submittedName>
</protein>
<evidence type="ECO:0000313" key="3">
    <source>
        <dbReference type="EMBL" id="PWJ44314.1"/>
    </source>
</evidence>
<dbReference type="InterPro" id="IPR011250">
    <property type="entry name" value="OMP/PagP_B-barrel"/>
</dbReference>
<dbReference type="Proteomes" id="UP000245535">
    <property type="component" value="Unassembled WGS sequence"/>
</dbReference>
<comment type="caution">
    <text evidence="3">The sequence shown here is derived from an EMBL/GenBank/DDBJ whole genome shotgun (WGS) entry which is preliminary data.</text>
</comment>
<keyword evidence="1" id="KW-0732">Signal</keyword>
<dbReference type="RefSeq" id="WP_109615815.1">
    <property type="nucleotide sequence ID" value="NZ_QGDO01000001.1"/>
</dbReference>
<feature type="chain" id="PRO_5016362231" evidence="1">
    <location>
        <begin position="21"/>
        <end position="452"/>
    </location>
</feature>
<sequence length="452" mass="49476">MPFILLVFLCICMNSKYACAQVLEEEKKKKEKNYTQSHLNFNISEKESVTKKQKAWVKPTVIPASLILGGYAISQASNINQYVKEKRDYFAPDFKHNYDDYLAGYLYLVPVGLEAVGVKGKHKFYRTAIAVGASRLIADVVAYQMKRGFNHTRPSGGDHSFPSAHTTFAFVGAHAIHKEYGEVHPLYSVLGYTLAATTGVTRILNNAHWVGDVVAGAGVGIGSVELGYWLTGLAFKEKGKQNPEAYLSAYVPSDEAEGYFGFKTAMTVPLGEISDYYKSTGFGFGIESGYYIGENFGVGLDVMMGMYEVKDQFSQTSLPSDVQEKGMSSIHATIGPIYRNKIADKLNFVANAGIGYAKINGGQLRTSEGNTDSSTEDSNTLFGHTNSSSVAYQLGTGLDYQFVKTWSVGFRASYRGSTKGVKLIDKIGEAPTPSQSYNLNSLDFGINISKLF</sequence>
<dbReference type="CDD" id="cd03394">
    <property type="entry name" value="PAP2_like_5"/>
    <property type="match status" value="1"/>
</dbReference>
<dbReference type="Gene3D" id="1.20.144.10">
    <property type="entry name" value="Phosphatidic acid phosphatase type 2/haloperoxidase"/>
    <property type="match status" value="1"/>
</dbReference>
<dbReference type="OrthoDB" id="9773582at2"/>
<dbReference type="AlphaFoldDB" id="A0A315ZHX8"/>
<dbReference type="InterPro" id="IPR000326">
    <property type="entry name" value="PAP2/HPO"/>
</dbReference>
<evidence type="ECO:0000256" key="1">
    <source>
        <dbReference type="SAM" id="SignalP"/>
    </source>
</evidence>
<proteinExistence type="predicted"/>
<feature type="signal peptide" evidence="1">
    <location>
        <begin position="1"/>
        <end position="20"/>
    </location>
</feature>
<feature type="domain" description="Phosphatidic acid phosphatase type 2/haloperoxidase" evidence="2">
    <location>
        <begin position="131"/>
        <end position="228"/>
    </location>
</feature>
<dbReference type="SMART" id="SM00014">
    <property type="entry name" value="acidPPc"/>
    <property type="match status" value="1"/>
</dbReference>
<evidence type="ECO:0000259" key="2">
    <source>
        <dbReference type="SMART" id="SM00014"/>
    </source>
</evidence>
<dbReference type="Pfam" id="PF01569">
    <property type="entry name" value="PAP2"/>
    <property type="match status" value="1"/>
</dbReference>